<protein>
    <submittedName>
        <fullName evidence="7">DUF4976 domain-containing protein</fullName>
    </submittedName>
</protein>
<evidence type="ECO:0000256" key="3">
    <source>
        <dbReference type="ARBA" id="ARBA00022801"/>
    </source>
</evidence>
<dbReference type="SUPFAM" id="SSF53649">
    <property type="entry name" value="Alkaline phosphatase-like"/>
    <property type="match status" value="1"/>
</dbReference>
<sequence length="594" mass="67050">MKLAYFLSTLLCSTVVTSQEQDAPNLIVIMTDEHNLRTIGAYRDLMSNEQAFPWGEGVKVDTPHIDSLAKEGVLFNNFYAVTPLCTPSRASFMTGVYPKFTGSSWKNHGKLRKKIRTFAKEIISSSDQYKSAYYGKFHLNGKSLSTSDFGDPNRKFGFQDIDYQYNRGHWKYFEETATNLTAYEWDARQKFISNGRNEEDYYATDFLFQKAIDFMDKKSQNGKKFAVMLSIADPHDPNFVREPYASMFSNLQFQLPKTAEMARARKPGIPEWAYLGEGSMLTDSSGSSRDIDSNLNFALQQTFGMIKLIDDSLGKMLDFLESRGIKDDTVIVFTSDHGDMMLEHGRVNKGVPYKSSAQVPFIIRWPAKIQPGKVVETPYTSVDFLPTILGLMGISTQTTTHGIDASSEILGDQIISKNENQIRFLTDSKGRDWMAAITNRYKLILSASSPWLFDMEVDPDEILNFYDDPNYADVVAMLQGPLIEASKKYKFSINKKSFIANTPSCKDSIDEIENWQGKVCEDVSSSEFSGACQVWDFVQNSCPKTCGQCCSDSEGEIWLFKALRTCADMTSDIRFCRQEAAQLFCPKACGLCPQ</sequence>
<keyword evidence="4" id="KW-0106">Calcium</keyword>
<dbReference type="Gene3D" id="3.40.720.10">
    <property type="entry name" value="Alkaline Phosphatase, subunit A"/>
    <property type="match status" value="1"/>
</dbReference>
<evidence type="ECO:0000259" key="6">
    <source>
        <dbReference type="Pfam" id="PF00884"/>
    </source>
</evidence>
<evidence type="ECO:0000256" key="1">
    <source>
        <dbReference type="ARBA" id="ARBA00008779"/>
    </source>
</evidence>
<dbReference type="EMBL" id="BLLK01000020">
    <property type="protein sequence ID" value="GFH45547.1"/>
    <property type="molecule type" value="Genomic_DNA"/>
</dbReference>
<feature type="domain" description="Sulfatase N-terminal" evidence="6">
    <location>
        <begin position="24"/>
        <end position="394"/>
    </location>
</feature>
<dbReference type="InterPro" id="IPR000917">
    <property type="entry name" value="Sulfatase_N"/>
</dbReference>
<keyword evidence="5" id="KW-0732">Signal</keyword>
<keyword evidence="2" id="KW-0479">Metal-binding</keyword>
<dbReference type="PANTHER" id="PTHR42693:SF53">
    <property type="entry name" value="ENDO-4-O-SULFATASE"/>
    <property type="match status" value="1"/>
</dbReference>
<dbReference type="PROSITE" id="PS00523">
    <property type="entry name" value="SULFATASE_1"/>
    <property type="match status" value="1"/>
</dbReference>
<keyword evidence="8" id="KW-1185">Reference proteome</keyword>
<comment type="caution">
    <text evidence="7">The sequence shown here is derived from an EMBL/GenBank/DDBJ whole genome shotgun (WGS) entry which is preliminary data.</text>
</comment>
<gene>
    <name evidence="7" type="ORF">CTEN210_02021</name>
</gene>
<evidence type="ECO:0000313" key="8">
    <source>
        <dbReference type="Proteomes" id="UP001054902"/>
    </source>
</evidence>
<proteinExistence type="inferred from homology"/>
<dbReference type="AlphaFoldDB" id="A0AAD3CG88"/>
<dbReference type="Pfam" id="PF00884">
    <property type="entry name" value="Sulfatase"/>
    <property type="match status" value="1"/>
</dbReference>
<dbReference type="GO" id="GO:0004065">
    <property type="term" value="F:arylsulfatase activity"/>
    <property type="evidence" value="ECO:0007669"/>
    <property type="project" value="TreeGrafter"/>
</dbReference>
<feature type="signal peptide" evidence="5">
    <location>
        <begin position="1"/>
        <end position="18"/>
    </location>
</feature>
<dbReference type="Proteomes" id="UP001054902">
    <property type="component" value="Unassembled WGS sequence"/>
</dbReference>
<dbReference type="GO" id="GO:0046872">
    <property type="term" value="F:metal ion binding"/>
    <property type="evidence" value="ECO:0007669"/>
    <property type="project" value="UniProtKB-KW"/>
</dbReference>
<dbReference type="InterPro" id="IPR017850">
    <property type="entry name" value="Alkaline_phosphatase_core_sf"/>
</dbReference>
<evidence type="ECO:0000313" key="7">
    <source>
        <dbReference type="EMBL" id="GFH45547.1"/>
    </source>
</evidence>
<keyword evidence="3" id="KW-0378">Hydrolase</keyword>
<reference evidence="7 8" key="1">
    <citation type="journal article" date="2021" name="Sci. Rep.">
        <title>The genome of the diatom Chaetoceros tenuissimus carries an ancient integrated fragment of an extant virus.</title>
        <authorList>
            <person name="Hongo Y."/>
            <person name="Kimura K."/>
            <person name="Takaki Y."/>
            <person name="Yoshida Y."/>
            <person name="Baba S."/>
            <person name="Kobayashi G."/>
            <person name="Nagasaki K."/>
            <person name="Hano T."/>
            <person name="Tomaru Y."/>
        </authorList>
    </citation>
    <scope>NUCLEOTIDE SEQUENCE [LARGE SCALE GENOMIC DNA]</scope>
    <source>
        <strain evidence="7 8">NIES-3715</strain>
    </source>
</reference>
<organism evidence="7 8">
    <name type="scientific">Chaetoceros tenuissimus</name>
    <dbReference type="NCBI Taxonomy" id="426638"/>
    <lineage>
        <taxon>Eukaryota</taxon>
        <taxon>Sar</taxon>
        <taxon>Stramenopiles</taxon>
        <taxon>Ochrophyta</taxon>
        <taxon>Bacillariophyta</taxon>
        <taxon>Coscinodiscophyceae</taxon>
        <taxon>Chaetocerotophycidae</taxon>
        <taxon>Chaetocerotales</taxon>
        <taxon>Chaetocerotaceae</taxon>
        <taxon>Chaetoceros</taxon>
    </lineage>
</organism>
<feature type="chain" id="PRO_5041967690" evidence="5">
    <location>
        <begin position="19"/>
        <end position="594"/>
    </location>
</feature>
<accession>A0AAD3CG88</accession>
<dbReference type="InterPro" id="IPR050738">
    <property type="entry name" value="Sulfatase"/>
</dbReference>
<evidence type="ECO:0000256" key="4">
    <source>
        <dbReference type="ARBA" id="ARBA00022837"/>
    </source>
</evidence>
<dbReference type="InterPro" id="IPR024607">
    <property type="entry name" value="Sulfatase_CS"/>
</dbReference>
<comment type="similarity">
    <text evidence="1">Belongs to the sulfatase family.</text>
</comment>
<evidence type="ECO:0000256" key="5">
    <source>
        <dbReference type="SAM" id="SignalP"/>
    </source>
</evidence>
<dbReference type="PANTHER" id="PTHR42693">
    <property type="entry name" value="ARYLSULFATASE FAMILY MEMBER"/>
    <property type="match status" value="1"/>
</dbReference>
<name>A0AAD3CG88_9STRA</name>
<evidence type="ECO:0000256" key="2">
    <source>
        <dbReference type="ARBA" id="ARBA00022723"/>
    </source>
</evidence>